<dbReference type="PROSITE" id="PS51900">
    <property type="entry name" value="CB"/>
    <property type="match status" value="1"/>
</dbReference>
<evidence type="ECO:0000313" key="8">
    <source>
        <dbReference type="EMBL" id="MYL65451.1"/>
    </source>
</evidence>
<comment type="caution">
    <text evidence="8">The sequence shown here is derived from an EMBL/GenBank/DDBJ whole genome shotgun (WGS) entry which is preliminary data.</text>
</comment>
<reference evidence="8 9" key="1">
    <citation type="submission" date="2019-11" db="EMBL/GenBank/DDBJ databases">
        <title>Genome sequences of 17 halophilic strains isolated from different environments.</title>
        <authorList>
            <person name="Furrow R.E."/>
        </authorList>
    </citation>
    <scope>NUCLEOTIDE SEQUENCE [LARGE SCALE GENOMIC DNA]</scope>
    <source>
        <strain evidence="8 9">22506_14_FS</strain>
    </source>
</reference>
<protein>
    <submittedName>
        <fullName evidence="8">Tyrosine-type recombinase/integrase</fullName>
    </submittedName>
</protein>
<evidence type="ECO:0000256" key="2">
    <source>
        <dbReference type="ARBA" id="ARBA00022908"/>
    </source>
</evidence>
<keyword evidence="4" id="KW-0233">DNA recombination</keyword>
<comment type="similarity">
    <text evidence="1">Belongs to the 'phage' integrase family.</text>
</comment>
<dbReference type="Gene3D" id="1.10.150.130">
    <property type="match status" value="1"/>
</dbReference>
<dbReference type="GO" id="GO:0003677">
    <property type="term" value="F:DNA binding"/>
    <property type="evidence" value="ECO:0007669"/>
    <property type="project" value="UniProtKB-UniRule"/>
</dbReference>
<feature type="domain" description="Tyr recombinase" evidence="6">
    <location>
        <begin position="187"/>
        <end position="390"/>
    </location>
</feature>
<evidence type="ECO:0000256" key="3">
    <source>
        <dbReference type="ARBA" id="ARBA00023125"/>
    </source>
</evidence>
<dbReference type="Gene3D" id="1.10.443.10">
    <property type="entry name" value="Intergrase catalytic core"/>
    <property type="match status" value="1"/>
</dbReference>
<evidence type="ECO:0000256" key="1">
    <source>
        <dbReference type="ARBA" id="ARBA00008857"/>
    </source>
</evidence>
<dbReference type="InterPro" id="IPR011010">
    <property type="entry name" value="DNA_brk_join_enz"/>
</dbReference>
<evidence type="ECO:0000313" key="9">
    <source>
        <dbReference type="Proteomes" id="UP000447833"/>
    </source>
</evidence>
<feature type="domain" description="Core-binding (CB)" evidence="7">
    <location>
        <begin position="73"/>
        <end position="166"/>
    </location>
</feature>
<dbReference type="Pfam" id="PF14659">
    <property type="entry name" value="Phage_int_SAM_3"/>
    <property type="match status" value="1"/>
</dbReference>
<dbReference type="InterPro" id="IPR010998">
    <property type="entry name" value="Integrase_recombinase_N"/>
</dbReference>
<gene>
    <name evidence="8" type="ORF">GLW07_19000</name>
</gene>
<dbReference type="Pfam" id="PF00589">
    <property type="entry name" value="Phage_integrase"/>
    <property type="match status" value="1"/>
</dbReference>
<dbReference type="CDD" id="cd01189">
    <property type="entry name" value="INT_ICEBs1_C_like"/>
    <property type="match status" value="1"/>
</dbReference>
<dbReference type="InterPro" id="IPR013762">
    <property type="entry name" value="Integrase-like_cat_sf"/>
</dbReference>
<keyword evidence="3 5" id="KW-0238">DNA-binding</keyword>
<dbReference type="InterPro" id="IPR002104">
    <property type="entry name" value="Integrase_catalytic"/>
</dbReference>
<dbReference type="InterPro" id="IPR004107">
    <property type="entry name" value="Integrase_SAM-like_N"/>
</dbReference>
<dbReference type="PANTHER" id="PTHR30349">
    <property type="entry name" value="PHAGE INTEGRASE-RELATED"/>
    <property type="match status" value="1"/>
</dbReference>
<accession>A0A845F3U3</accession>
<evidence type="ECO:0000256" key="4">
    <source>
        <dbReference type="ARBA" id="ARBA00023172"/>
    </source>
</evidence>
<dbReference type="InterPro" id="IPR050090">
    <property type="entry name" value="Tyrosine_recombinase_XerCD"/>
</dbReference>
<keyword evidence="2" id="KW-0229">DNA integration</keyword>
<dbReference type="GO" id="GO:0006310">
    <property type="term" value="P:DNA recombination"/>
    <property type="evidence" value="ECO:0007669"/>
    <property type="project" value="UniProtKB-KW"/>
</dbReference>
<dbReference type="RefSeq" id="WP_160920846.1">
    <property type="nucleotide sequence ID" value="NZ_WMEY01000007.1"/>
</dbReference>
<dbReference type="InterPro" id="IPR044068">
    <property type="entry name" value="CB"/>
</dbReference>
<name>A0A845F3U3_9BACL</name>
<dbReference type="EMBL" id="WMEY01000007">
    <property type="protein sequence ID" value="MYL65451.1"/>
    <property type="molecule type" value="Genomic_DNA"/>
</dbReference>
<sequence>MGSYQRRGENSFLLVVEAGYDAKGKRKKRTKTIRITDQPLLKTKRKLENFLQQELAKFQIEIEAGEYIAPNKNLFSDFVQEWYKRYAIKELSPTVVKNYMSSLRSHILPVFGTKRIGDIKTIQIIRFLDDKATAENERKDGRPGKLSPDSIRKFYDALCNVFNRAYEWRIIKDNPMTGVKKPPVKQREMRYYTSEDLGEVFEALNHESLMWRVYFLGALFGGFRRGELTALEWSNILFDTNEIEIINNIVGSENGQPIIKDPKTKSSKASVVMPKWYMELLKEYKAEWLKEKESAAEYWEGSDHQYLFHKGLGSPLYFTTPTTKWSRIVEKYKLKKIRLHDLRHSMVALLMEEDNVNLPAIQKRARHSSSKITSDIYGHISKKRATQTASQFDKYDPNKNLVNKSSTN</sequence>
<dbReference type="GO" id="GO:0015074">
    <property type="term" value="P:DNA integration"/>
    <property type="evidence" value="ECO:0007669"/>
    <property type="project" value="UniProtKB-KW"/>
</dbReference>
<dbReference type="SUPFAM" id="SSF56349">
    <property type="entry name" value="DNA breaking-rejoining enzymes"/>
    <property type="match status" value="1"/>
</dbReference>
<dbReference type="AlphaFoldDB" id="A0A845F3U3"/>
<evidence type="ECO:0000259" key="6">
    <source>
        <dbReference type="PROSITE" id="PS51898"/>
    </source>
</evidence>
<evidence type="ECO:0000259" key="7">
    <source>
        <dbReference type="PROSITE" id="PS51900"/>
    </source>
</evidence>
<evidence type="ECO:0000256" key="5">
    <source>
        <dbReference type="PROSITE-ProRule" id="PRU01248"/>
    </source>
</evidence>
<proteinExistence type="inferred from homology"/>
<dbReference type="PROSITE" id="PS51898">
    <property type="entry name" value="TYR_RECOMBINASE"/>
    <property type="match status" value="1"/>
</dbReference>
<dbReference type="Proteomes" id="UP000447833">
    <property type="component" value="Unassembled WGS sequence"/>
</dbReference>
<organism evidence="8 9">
    <name type="scientific">Guptibacillus hwajinpoensis</name>
    <dbReference type="NCBI Taxonomy" id="208199"/>
    <lineage>
        <taxon>Bacteria</taxon>
        <taxon>Bacillati</taxon>
        <taxon>Bacillota</taxon>
        <taxon>Bacilli</taxon>
        <taxon>Bacillales</taxon>
        <taxon>Guptibacillaceae</taxon>
        <taxon>Guptibacillus</taxon>
    </lineage>
</organism>
<dbReference type="PANTHER" id="PTHR30349:SF64">
    <property type="entry name" value="PROPHAGE INTEGRASE INTD-RELATED"/>
    <property type="match status" value="1"/>
</dbReference>